<dbReference type="Pfam" id="PF00535">
    <property type="entry name" value="Glycos_transf_2"/>
    <property type="match status" value="1"/>
</dbReference>
<proteinExistence type="predicted"/>
<accession>A0A1F6AGX4</accession>
<dbReference type="InterPro" id="IPR001173">
    <property type="entry name" value="Glyco_trans_2-like"/>
</dbReference>
<comment type="caution">
    <text evidence="2">The sequence shown here is derived from an EMBL/GenBank/DDBJ whole genome shotgun (WGS) entry which is preliminary data.</text>
</comment>
<dbReference type="AlphaFoldDB" id="A0A1F6AGX4"/>
<protein>
    <recommendedName>
        <fullName evidence="1">Glycosyltransferase 2-like domain-containing protein</fullName>
    </recommendedName>
</protein>
<evidence type="ECO:0000313" key="2">
    <source>
        <dbReference type="EMBL" id="OGG23935.1"/>
    </source>
</evidence>
<reference evidence="2 3" key="1">
    <citation type="journal article" date="2016" name="Nat. Commun.">
        <title>Thousands of microbial genomes shed light on interconnected biogeochemical processes in an aquifer system.</title>
        <authorList>
            <person name="Anantharaman K."/>
            <person name="Brown C.T."/>
            <person name="Hug L.A."/>
            <person name="Sharon I."/>
            <person name="Castelle C.J."/>
            <person name="Probst A.J."/>
            <person name="Thomas B.C."/>
            <person name="Singh A."/>
            <person name="Wilkins M.J."/>
            <person name="Karaoz U."/>
            <person name="Brodie E.L."/>
            <person name="Williams K.H."/>
            <person name="Hubbard S.S."/>
            <person name="Banfield J.F."/>
        </authorList>
    </citation>
    <scope>NUCLEOTIDE SEQUENCE [LARGE SCALE GENOMIC DNA]</scope>
</reference>
<dbReference type="InterPro" id="IPR029044">
    <property type="entry name" value="Nucleotide-diphossugar_trans"/>
</dbReference>
<evidence type="ECO:0000313" key="3">
    <source>
        <dbReference type="Proteomes" id="UP000178759"/>
    </source>
</evidence>
<dbReference type="Proteomes" id="UP000178759">
    <property type="component" value="Unassembled WGS sequence"/>
</dbReference>
<dbReference type="Gene3D" id="3.90.550.10">
    <property type="entry name" value="Spore Coat Polysaccharide Biosynthesis Protein SpsA, Chain A"/>
    <property type="match status" value="1"/>
</dbReference>
<dbReference type="EMBL" id="MFJV01000001">
    <property type="protein sequence ID" value="OGG23935.1"/>
    <property type="molecule type" value="Genomic_DNA"/>
</dbReference>
<dbReference type="STRING" id="1798392.A3A79_01910"/>
<evidence type="ECO:0000259" key="1">
    <source>
        <dbReference type="Pfam" id="PF00535"/>
    </source>
</evidence>
<gene>
    <name evidence="2" type="ORF">A3A79_01910</name>
</gene>
<name>A0A1F6AGX4_9BACT</name>
<dbReference type="InterPro" id="IPR050256">
    <property type="entry name" value="Glycosyltransferase_2"/>
</dbReference>
<dbReference type="PANTHER" id="PTHR48090">
    <property type="entry name" value="UNDECAPRENYL-PHOSPHATE 4-DEOXY-4-FORMAMIDO-L-ARABINOSE TRANSFERASE-RELATED"/>
    <property type="match status" value="1"/>
</dbReference>
<feature type="domain" description="Glycosyltransferase 2-like" evidence="1">
    <location>
        <begin position="4"/>
        <end position="164"/>
    </location>
</feature>
<dbReference type="CDD" id="cd04179">
    <property type="entry name" value="DPM_DPG-synthase_like"/>
    <property type="match status" value="1"/>
</dbReference>
<sequence>MDVSLILPCYNEAQIFRESVSRIVHTLEATKYSYEIIFVDDKSEDETAKLIRGTIKKNKHMRAVFHSRNMGRGSAVRDGLLEATGTVAGFIDIDCEVSPLYIPHMVDLIMKRKADVVIGRRFYRTNTQSIIREILSRGYRWLADRMVRTGGLDTETGYKFFNRKKILPVLKRTKHNGWFWDTEIMVRAKGAGFDIVEVPVLFLRRFDKTSTVRPFRDIADYLISLWRLRR</sequence>
<dbReference type="SUPFAM" id="SSF53448">
    <property type="entry name" value="Nucleotide-diphospho-sugar transferases"/>
    <property type="match status" value="1"/>
</dbReference>
<organism evidence="2 3">
    <name type="scientific">Candidatus Gottesmanbacteria bacterium RIFCSPLOWO2_01_FULL_43_11b</name>
    <dbReference type="NCBI Taxonomy" id="1798392"/>
    <lineage>
        <taxon>Bacteria</taxon>
        <taxon>Candidatus Gottesmaniibacteriota</taxon>
    </lineage>
</organism>